<dbReference type="NCBIfam" id="TIGR00116">
    <property type="entry name" value="tsf"/>
    <property type="match status" value="1"/>
</dbReference>
<keyword evidence="4 6" id="KW-0251">Elongation factor</keyword>
<dbReference type="FunFam" id="1.10.8.10:FF:000001">
    <property type="entry name" value="Elongation factor Ts"/>
    <property type="match status" value="1"/>
</dbReference>
<feature type="region of interest" description="Involved in Mg(2+) ion dislocation from EF-Tu" evidence="6">
    <location>
        <begin position="80"/>
        <end position="83"/>
    </location>
</feature>
<evidence type="ECO:0000313" key="11">
    <source>
        <dbReference type="Proteomes" id="UP000296153"/>
    </source>
</evidence>
<dbReference type="Proteomes" id="UP000296153">
    <property type="component" value="Unassembled WGS sequence"/>
</dbReference>
<dbReference type="Gene3D" id="1.10.8.10">
    <property type="entry name" value="DNA helicase RuvA subunit, C-terminal domain"/>
    <property type="match status" value="1"/>
</dbReference>
<dbReference type="RefSeq" id="WP_136131026.1">
    <property type="nucleotide sequence ID" value="NZ_PDKT01000002.1"/>
</dbReference>
<dbReference type="SUPFAM" id="SSF46934">
    <property type="entry name" value="UBA-like"/>
    <property type="match status" value="1"/>
</dbReference>
<dbReference type="HAMAP" id="MF_00050">
    <property type="entry name" value="EF_Ts"/>
    <property type="match status" value="1"/>
</dbReference>
<feature type="domain" description="Translation elongation factor EFTs/EF1B dimerisation" evidence="9">
    <location>
        <begin position="71"/>
        <end position="263"/>
    </location>
</feature>
<dbReference type="InterPro" id="IPR009060">
    <property type="entry name" value="UBA-like_sf"/>
</dbReference>
<reference evidence="10 11" key="1">
    <citation type="journal article" date="2018" name="Genome Biol. Evol.">
        <title>Cladogenesis and Genomic Streamlining in Extracellular Endosymbionts of Tropical Stink Bugs.</title>
        <authorList>
            <person name="Otero-Bravo A."/>
            <person name="Goffredi S."/>
            <person name="Sabree Z.L."/>
        </authorList>
    </citation>
    <scope>NUCLEOTIDE SEQUENCE [LARGE SCALE GENOMIC DNA]</scope>
    <source>
        <strain evidence="10 11">SoEE</strain>
    </source>
</reference>
<dbReference type="SUPFAM" id="SSF54713">
    <property type="entry name" value="Elongation factor Ts (EF-Ts), dimerisation domain"/>
    <property type="match status" value="1"/>
</dbReference>
<dbReference type="PROSITE" id="PS01126">
    <property type="entry name" value="EF_TS_1"/>
    <property type="match status" value="1"/>
</dbReference>
<keyword evidence="3 6" id="KW-0963">Cytoplasm</keyword>
<dbReference type="InterPro" id="IPR018101">
    <property type="entry name" value="Transl_elong_Ts_CS"/>
</dbReference>
<evidence type="ECO:0000256" key="5">
    <source>
        <dbReference type="ARBA" id="ARBA00022917"/>
    </source>
</evidence>
<evidence type="ECO:0000256" key="4">
    <source>
        <dbReference type="ARBA" id="ARBA00022768"/>
    </source>
</evidence>
<evidence type="ECO:0000256" key="1">
    <source>
        <dbReference type="ARBA" id="ARBA00005532"/>
    </source>
</evidence>
<dbReference type="Gene3D" id="3.30.479.20">
    <property type="entry name" value="Elongation factor Ts, dimerisation domain"/>
    <property type="match status" value="2"/>
</dbReference>
<evidence type="ECO:0000313" key="10">
    <source>
        <dbReference type="EMBL" id="PPI87998.1"/>
    </source>
</evidence>
<evidence type="ECO:0000256" key="6">
    <source>
        <dbReference type="HAMAP-Rule" id="MF_00050"/>
    </source>
</evidence>
<gene>
    <name evidence="6 10" type="primary">tsf</name>
    <name evidence="10" type="ORF">CRV12_02170</name>
</gene>
<dbReference type="EMBL" id="PDKT01000002">
    <property type="protein sequence ID" value="PPI87998.1"/>
    <property type="molecule type" value="Genomic_DNA"/>
</dbReference>
<evidence type="ECO:0000256" key="8">
    <source>
        <dbReference type="RuleBase" id="RU000643"/>
    </source>
</evidence>
<dbReference type="Pfam" id="PF00889">
    <property type="entry name" value="EF_TS"/>
    <property type="match status" value="1"/>
</dbReference>
<evidence type="ECO:0000259" key="9">
    <source>
        <dbReference type="Pfam" id="PF00889"/>
    </source>
</evidence>
<comment type="caution">
    <text evidence="10">The sequence shown here is derived from an EMBL/GenBank/DDBJ whole genome shotgun (WGS) entry which is preliminary data.</text>
</comment>
<dbReference type="Gene3D" id="1.10.286.20">
    <property type="match status" value="1"/>
</dbReference>
<evidence type="ECO:0000256" key="2">
    <source>
        <dbReference type="ARBA" id="ARBA00016956"/>
    </source>
</evidence>
<protein>
    <recommendedName>
        <fullName evidence="2 6">Elongation factor Ts</fullName>
        <shortName evidence="6">EF-Ts</shortName>
    </recommendedName>
</protein>
<evidence type="ECO:0000256" key="3">
    <source>
        <dbReference type="ARBA" id="ARBA00022490"/>
    </source>
</evidence>
<name>A0A2P5T076_9GAMM</name>
<dbReference type="CDD" id="cd14275">
    <property type="entry name" value="UBA_EF-Ts"/>
    <property type="match status" value="1"/>
</dbReference>
<accession>A0A2P5T076</accession>
<dbReference type="InterPro" id="IPR001816">
    <property type="entry name" value="Transl_elong_EFTs/EF1B"/>
</dbReference>
<keyword evidence="5 6" id="KW-0648">Protein biosynthesis</keyword>
<comment type="similarity">
    <text evidence="1 6 7">Belongs to the EF-Ts family.</text>
</comment>
<comment type="function">
    <text evidence="6 7">Associates with the EF-Tu.GDP complex and induces the exchange of GDP to GTP. It remains bound to the aminoacyl-tRNA.EF-Tu.GTP complex up to the GTP hydrolysis stage on the ribosome.</text>
</comment>
<dbReference type="PANTHER" id="PTHR11741">
    <property type="entry name" value="ELONGATION FACTOR TS"/>
    <property type="match status" value="1"/>
</dbReference>
<dbReference type="PANTHER" id="PTHR11741:SF0">
    <property type="entry name" value="ELONGATION FACTOR TS, MITOCHONDRIAL"/>
    <property type="match status" value="1"/>
</dbReference>
<evidence type="ECO:0000256" key="7">
    <source>
        <dbReference type="RuleBase" id="RU000642"/>
    </source>
</evidence>
<dbReference type="GO" id="GO:0003746">
    <property type="term" value="F:translation elongation factor activity"/>
    <property type="evidence" value="ECO:0007669"/>
    <property type="project" value="UniProtKB-UniRule"/>
</dbReference>
<dbReference type="OrthoDB" id="9808348at2"/>
<dbReference type="InterPro" id="IPR036402">
    <property type="entry name" value="EF-Ts_dimer_sf"/>
</dbReference>
<dbReference type="GO" id="GO:0005737">
    <property type="term" value="C:cytoplasm"/>
    <property type="evidence" value="ECO:0007669"/>
    <property type="project" value="UniProtKB-SubCell"/>
</dbReference>
<dbReference type="PROSITE" id="PS01127">
    <property type="entry name" value="EF_TS_2"/>
    <property type="match status" value="1"/>
</dbReference>
<dbReference type="AlphaFoldDB" id="A0A2P5T076"/>
<proteinExistence type="inferred from homology"/>
<organism evidence="10 11">
    <name type="scientific">Candidatus Pantoea edessiphila</name>
    <dbReference type="NCBI Taxonomy" id="2044610"/>
    <lineage>
        <taxon>Bacteria</taxon>
        <taxon>Pseudomonadati</taxon>
        <taxon>Pseudomonadota</taxon>
        <taxon>Gammaproteobacteria</taxon>
        <taxon>Enterobacterales</taxon>
        <taxon>Erwiniaceae</taxon>
        <taxon>Pantoea</taxon>
    </lineage>
</organism>
<dbReference type="InterPro" id="IPR014039">
    <property type="entry name" value="Transl_elong_EFTs/EF1B_dimer"/>
</dbReference>
<sequence>MVDINAALIRQLRECTGAGIMECKKVLIEVNGNIDLAIENMRKSSSVKALKKANNIAINGIIRLKIFHNYGAILELNCETDFVTKNINFLKFADKLIDAVGIDPEMDLDTLVKTFEEERITLVAKIGENIQIKRLSILKGNELGSYLHRDRIGVLISGFNISNTLIKNIAMHIAASDPKFIKPENIPINILEKEYEIQNEIAIKSSRSHEIAEKIVKGRMKKFKDEISLIGQIFVMDTNKTVNQVLEEQDAEIIDFIRFEVGEKTIQDISKVNIGNKNF</sequence>
<comment type="subcellular location">
    <subcellularLocation>
        <location evidence="6 8">Cytoplasm</location>
    </subcellularLocation>
</comment>